<keyword evidence="7" id="KW-0433">Leucine-rich repeat</keyword>
<evidence type="ECO:0000313" key="23">
    <source>
        <dbReference type="Proteomes" id="UP001291926"/>
    </source>
</evidence>
<evidence type="ECO:0000256" key="15">
    <source>
        <dbReference type="ARBA" id="ARBA00023326"/>
    </source>
</evidence>
<keyword evidence="16 17" id="KW-0378">Hydrolase</keyword>
<dbReference type="Gene3D" id="3.40.50.300">
    <property type="entry name" value="P-loop containing nucleotide triphosphate hydrolases"/>
    <property type="match status" value="1"/>
</dbReference>
<dbReference type="InterPro" id="IPR008928">
    <property type="entry name" value="6-hairpin_glycosidase_sf"/>
</dbReference>
<evidence type="ECO:0000256" key="3">
    <source>
        <dbReference type="ARBA" id="ARBA00004496"/>
    </source>
</evidence>
<keyword evidence="6" id="KW-0963">Cytoplasm</keyword>
<dbReference type="SUPFAM" id="SSF52540">
    <property type="entry name" value="P-loop containing nucleoside triphosphate hydrolases"/>
    <property type="match status" value="1"/>
</dbReference>
<organism evidence="22 23">
    <name type="scientific">Penstemon davidsonii</name>
    <dbReference type="NCBI Taxonomy" id="160366"/>
    <lineage>
        <taxon>Eukaryota</taxon>
        <taxon>Viridiplantae</taxon>
        <taxon>Streptophyta</taxon>
        <taxon>Embryophyta</taxon>
        <taxon>Tracheophyta</taxon>
        <taxon>Spermatophyta</taxon>
        <taxon>Magnoliopsida</taxon>
        <taxon>eudicotyledons</taxon>
        <taxon>Gunneridae</taxon>
        <taxon>Pentapetalae</taxon>
        <taxon>asterids</taxon>
        <taxon>lamiids</taxon>
        <taxon>Lamiales</taxon>
        <taxon>Plantaginaceae</taxon>
        <taxon>Cheloneae</taxon>
        <taxon>Penstemon</taxon>
    </lineage>
</organism>
<keyword evidence="16 17" id="KW-0326">Glycosidase</keyword>
<dbReference type="InterPro" id="IPR001701">
    <property type="entry name" value="Glyco_hydro_9"/>
</dbReference>
<dbReference type="PANTHER" id="PTHR23155:SF1152">
    <property type="entry name" value="AAA+ ATPASE DOMAIN-CONTAINING PROTEIN"/>
    <property type="match status" value="1"/>
</dbReference>
<evidence type="ECO:0000313" key="22">
    <source>
        <dbReference type="EMBL" id="KAK4479939.1"/>
    </source>
</evidence>
<evidence type="ECO:0000256" key="11">
    <source>
        <dbReference type="ARBA" id="ARBA00022821"/>
    </source>
</evidence>
<dbReference type="InterPro" id="IPR058922">
    <property type="entry name" value="WHD_DRP"/>
</dbReference>
<evidence type="ECO:0000259" key="20">
    <source>
        <dbReference type="Pfam" id="PF00931"/>
    </source>
</evidence>
<accession>A0ABR0CT35</accession>
<keyword evidence="15 16" id="KW-0624">Polysaccharide degradation</keyword>
<evidence type="ECO:0000259" key="21">
    <source>
        <dbReference type="Pfam" id="PF23559"/>
    </source>
</evidence>
<dbReference type="InterPro" id="IPR002182">
    <property type="entry name" value="NB-ARC"/>
</dbReference>
<evidence type="ECO:0000256" key="4">
    <source>
        <dbReference type="ARBA" id="ARBA00007072"/>
    </source>
</evidence>
<dbReference type="InterPro" id="IPR036388">
    <property type="entry name" value="WH-like_DNA-bd_sf"/>
</dbReference>
<dbReference type="SUPFAM" id="SSF48208">
    <property type="entry name" value="Six-hairpin glycosidases"/>
    <property type="match status" value="1"/>
</dbReference>
<dbReference type="Pfam" id="PF00931">
    <property type="entry name" value="NB-ARC"/>
    <property type="match status" value="1"/>
</dbReference>
<comment type="function">
    <text evidence="2">Confers resistance to late blight (Phytophthora infestans) races carrying the avirulence gene Avr1. Resistance proteins guard the plant against pathogens that contain an appropriate avirulence protein via an indirect interaction with this avirulence protein. That triggers a defense system including the hypersensitive response, which restricts the pathogen growth.</text>
</comment>
<protein>
    <recommendedName>
        <fullName evidence="17">Endoglucanase</fullName>
        <ecNumber evidence="17">3.2.1.4</ecNumber>
    </recommendedName>
</protein>
<dbReference type="Gene3D" id="3.80.10.10">
    <property type="entry name" value="Ribonuclease Inhibitor"/>
    <property type="match status" value="1"/>
</dbReference>
<evidence type="ECO:0000259" key="19">
    <source>
        <dbReference type="Pfam" id="PF00759"/>
    </source>
</evidence>
<evidence type="ECO:0000256" key="7">
    <source>
        <dbReference type="ARBA" id="ARBA00022614"/>
    </source>
</evidence>
<evidence type="ECO:0000256" key="17">
    <source>
        <dbReference type="RuleBase" id="RU361166"/>
    </source>
</evidence>
<keyword evidence="12" id="KW-0067">ATP-binding</keyword>
<comment type="caution">
    <text evidence="22">The sequence shown here is derived from an EMBL/GenBank/DDBJ whole genome shotgun (WGS) entry which is preliminary data.</text>
</comment>
<keyword evidence="23" id="KW-1185">Reference proteome</keyword>
<dbReference type="Gene3D" id="1.10.8.430">
    <property type="entry name" value="Helical domain of apoptotic protease-activating factors"/>
    <property type="match status" value="1"/>
</dbReference>
<dbReference type="Gene3D" id="1.10.10.10">
    <property type="entry name" value="Winged helix-like DNA-binding domain superfamily/Winged helix DNA-binding domain"/>
    <property type="match status" value="1"/>
</dbReference>
<dbReference type="PANTHER" id="PTHR23155">
    <property type="entry name" value="DISEASE RESISTANCE PROTEIN RP"/>
    <property type="match status" value="1"/>
</dbReference>
<evidence type="ECO:0000256" key="13">
    <source>
        <dbReference type="ARBA" id="ARBA00023001"/>
    </source>
</evidence>
<evidence type="ECO:0000256" key="2">
    <source>
        <dbReference type="ARBA" id="ARBA00002074"/>
    </source>
</evidence>
<dbReference type="PRINTS" id="PR00364">
    <property type="entry name" value="DISEASERSIST"/>
</dbReference>
<gene>
    <name evidence="22" type="ORF">RD792_012991</name>
</gene>
<dbReference type="PROSITE" id="PS00592">
    <property type="entry name" value="GH9_2"/>
    <property type="match status" value="1"/>
</dbReference>
<proteinExistence type="inferred from homology"/>
<feature type="domain" description="Disease resistance protein winged helix" evidence="21">
    <location>
        <begin position="232"/>
        <end position="301"/>
    </location>
</feature>
<comment type="subcellular location">
    <subcellularLocation>
        <location evidence="3">Cytoplasm</location>
    </subcellularLocation>
</comment>
<keyword evidence="9" id="KW-0677">Repeat</keyword>
<keyword evidence="14 16" id="KW-0119">Carbohydrate metabolism</keyword>
<dbReference type="InterPro" id="IPR027417">
    <property type="entry name" value="P-loop_NTPase"/>
</dbReference>
<feature type="coiled-coil region" evidence="18">
    <location>
        <begin position="665"/>
        <end position="692"/>
    </location>
</feature>
<dbReference type="InterPro" id="IPR044974">
    <property type="entry name" value="Disease_R_plants"/>
</dbReference>
<feature type="domain" description="NB-ARC" evidence="20">
    <location>
        <begin position="1"/>
        <end position="146"/>
    </location>
</feature>
<keyword evidence="10" id="KW-0547">Nucleotide-binding</keyword>
<keyword evidence="8" id="KW-0381">Hypersensitive response</keyword>
<dbReference type="EMBL" id="JAYDYQ010002686">
    <property type="protein sequence ID" value="KAK4479939.1"/>
    <property type="molecule type" value="Genomic_DNA"/>
</dbReference>
<evidence type="ECO:0000256" key="5">
    <source>
        <dbReference type="ARBA" id="ARBA00008894"/>
    </source>
</evidence>
<dbReference type="Gene3D" id="1.50.10.10">
    <property type="match status" value="1"/>
</dbReference>
<keyword evidence="13 17" id="KW-0136">Cellulose degradation</keyword>
<dbReference type="Pfam" id="PF23559">
    <property type="entry name" value="WHD_DRP"/>
    <property type="match status" value="1"/>
</dbReference>
<dbReference type="EC" id="3.2.1.4" evidence="17"/>
<dbReference type="InterPro" id="IPR018221">
    <property type="entry name" value="Glyco_hydro_9_His_AS"/>
</dbReference>
<evidence type="ECO:0000256" key="12">
    <source>
        <dbReference type="ARBA" id="ARBA00022840"/>
    </source>
</evidence>
<evidence type="ECO:0000256" key="1">
    <source>
        <dbReference type="ARBA" id="ARBA00000966"/>
    </source>
</evidence>
<dbReference type="InterPro" id="IPR012341">
    <property type="entry name" value="6hp_glycosidase-like_sf"/>
</dbReference>
<keyword evidence="18" id="KW-0175">Coiled coil</keyword>
<evidence type="ECO:0000256" key="6">
    <source>
        <dbReference type="ARBA" id="ARBA00022490"/>
    </source>
</evidence>
<evidence type="ECO:0000256" key="18">
    <source>
        <dbReference type="SAM" id="Coils"/>
    </source>
</evidence>
<evidence type="ECO:0000256" key="14">
    <source>
        <dbReference type="ARBA" id="ARBA00023277"/>
    </source>
</evidence>
<reference evidence="22 23" key="1">
    <citation type="journal article" date="2023" name="bioRxiv">
        <title>Genome report: Whole genome sequence and annotation of Penstemon davidsonii.</title>
        <authorList>
            <person name="Ostevik K.L."/>
            <person name="Alabady M."/>
            <person name="Zhang M."/>
            <person name="Rausher M.D."/>
        </authorList>
    </citation>
    <scope>NUCLEOTIDE SEQUENCE [LARGE SCALE GENOMIC DNA]</scope>
    <source>
        <strain evidence="22">DNT005</strain>
        <tissue evidence="22">Whole leaf</tissue>
    </source>
</reference>
<comment type="catalytic activity">
    <reaction evidence="1 17">
        <text>Endohydrolysis of (1-&gt;4)-beta-D-glucosidic linkages in cellulose, lichenin and cereal beta-D-glucans.</text>
        <dbReference type="EC" id="3.2.1.4"/>
    </reaction>
</comment>
<feature type="domain" description="Glycoside hydrolase family 9" evidence="19">
    <location>
        <begin position="703"/>
        <end position="800"/>
    </location>
</feature>
<keyword evidence="11" id="KW-0611">Plant defense</keyword>
<evidence type="ECO:0000256" key="9">
    <source>
        <dbReference type="ARBA" id="ARBA00022737"/>
    </source>
</evidence>
<dbReference type="Proteomes" id="UP001291926">
    <property type="component" value="Unassembled WGS sequence"/>
</dbReference>
<sequence length="814" mass="93938">MPGVGKTTRARMLYNHGSIEGYFDKRAWCVVSQTYQKRNVLIDILASLSSKEKKDNNLKIKDEELALDIHKILKRRRYLIIIDDVWCTNVWDDLNRYFPDDLNGSRIMFTSRIRDTTPVDSIFHTVSLLGEEQSWSLLQGNVFPKEPCPPQLLGIGKRIAAKCGGLPLAVVVAAGILANLEKEESIWEKVEKKLDSTYIFDDDTNNCSKILELSYKHLPNYLKPCFLYFGTFPEDKRISVRKLTWLWIAEGFIQREQYKSPEHLAEEYLLDLINRSLLLIVERRNDGGIKACIIHDLLREMCLRIAYKENFFKSTQHDNFSMYEKHHRLCVHSTSPIYGRPFGLNCRSLFGHFSQPSFIFPQMKLLRVMDLLPVFDEFYELERIDLLVQLRYLAVDRMPKPLVDNLVNLEVLCVESQDDEVIYIPSCILRMVNLRHLRLKKEAEFEDYRENSQMENLRSFSFVHIDNKLDEEILNCSPNLLKLKCKCTNATLFPDLTSLTSLESLKMVFKSVFIGELTEVNFPSTIKELTLSQIGLPWGAISILGTLPNLHVLKLEFNSFWGYEWETSDGEFQELRFLKLERIDLVQWITCSEHFPKLQFLVVNMCLNLKNIPKELGDISTLQKIEMINCEYWPCISAVQIELEQRENGNEELQVIITTFLSWSKEQLLLKCREIEEEEEEHENRHEEFNASITCSDNLSEEEMADYVLGSNPMNMSYLVGYGSKYPQYVHHRGASIPTYANTGCTDGFKWLNSTNPNPNVAVGALVGGPFLNDTYIDSRNNSMQGEPTTYSNAAFIGLLSGLITTSSLVESFI</sequence>
<feature type="active site" evidence="16">
    <location>
        <position position="731"/>
    </location>
</feature>
<dbReference type="InterPro" id="IPR042197">
    <property type="entry name" value="Apaf_helical"/>
</dbReference>
<dbReference type="SUPFAM" id="SSF52058">
    <property type="entry name" value="L domain-like"/>
    <property type="match status" value="1"/>
</dbReference>
<evidence type="ECO:0000256" key="16">
    <source>
        <dbReference type="PROSITE-ProRule" id="PRU10059"/>
    </source>
</evidence>
<dbReference type="Pfam" id="PF00759">
    <property type="entry name" value="Glyco_hydro_9"/>
    <property type="match status" value="1"/>
</dbReference>
<comment type="similarity">
    <text evidence="4 16 17">Belongs to the glycosyl hydrolase 9 (cellulase E) family.</text>
</comment>
<evidence type="ECO:0000256" key="8">
    <source>
        <dbReference type="ARBA" id="ARBA00022667"/>
    </source>
</evidence>
<evidence type="ECO:0000256" key="10">
    <source>
        <dbReference type="ARBA" id="ARBA00022741"/>
    </source>
</evidence>
<comment type="similarity">
    <text evidence="5">Belongs to the disease resistance NB-LRR family.</text>
</comment>
<name>A0ABR0CT35_9LAMI</name>
<dbReference type="InterPro" id="IPR032675">
    <property type="entry name" value="LRR_dom_sf"/>
</dbReference>